<accession>A0ABN2YA84</accession>
<keyword evidence="1" id="KW-0472">Membrane</keyword>
<proteinExistence type="predicted"/>
<reference evidence="2 3" key="1">
    <citation type="journal article" date="2019" name="Int. J. Syst. Evol. Microbiol.">
        <title>The Global Catalogue of Microorganisms (GCM) 10K type strain sequencing project: providing services to taxonomists for standard genome sequencing and annotation.</title>
        <authorList>
            <consortium name="The Broad Institute Genomics Platform"/>
            <consortium name="The Broad Institute Genome Sequencing Center for Infectious Disease"/>
            <person name="Wu L."/>
            <person name="Ma J."/>
        </authorList>
    </citation>
    <scope>NUCLEOTIDE SEQUENCE [LARGE SCALE GENOMIC DNA]</scope>
    <source>
        <strain evidence="2 3">JCM 15481</strain>
    </source>
</reference>
<comment type="caution">
    <text evidence="2">The sequence shown here is derived from an EMBL/GenBank/DDBJ whole genome shotgun (WGS) entry which is preliminary data.</text>
</comment>
<evidence type="ECO:0008006" key="4">
    <source>
        <dbReference type="Google" id="ProtNLM"/>
    </source>
</evidence>
<evidence type="ECO:0000313" key="2">
    <source>
        <dbReference type="EMBL" id="GAA2124357.1"/>
    </source>
</evidence>
<dbReference type="EMBL" id="BAAAPF010000080">
    <property type="protein sequence ID" value="GAA2124357.1"/>
    <property type="molecule type" value="Genomic_DNA"/>
</dbReference>
<feature type="transmembrane region" description="Helical" evidence="1">
    <location>
        <begin position="12"/>
        <end position="35"/>
    </location>
</feature>
<dbReference type="Proteomes" id="UP001500443">
    <property type="component" value="Unassembled WGS sequence"/>
</dbReference>
<keyword evidence="1" id="KW-0812">Transmembrane</keyword>
<organism evidence="2 3">
    <name type="scientific">Streptomyces synnematoformans</name>
    <dbReference type="NCBI Taxonomy" id="415721"/>
    <lineage>
        <taxon>Bacteria</taxon>
        <taxon>Bacillati</taxon>
        <taxon>Actinomycetota</taxon>
        <taxon>Actinomycetes</taxon>
        <taxon>Kitasatosporales</taxon>
        <taxon>Streptomycetaceae</taxon>
        <taxon>Streptomyces</taxon>
    </lineage>
</organism>
<dbReference type="Pfam" id="PF19621">
    <property type="entry name" value="DUF6126"/>
    <property type="match status" value="1"/>
</dbReference>
<protein>
    <recommendedName>
        <fullName evidence="4">Small hydrophobic protein</fullName>
    </recommendedName>
</protein>
<dbReference type="RefSeq" id="WP_234019953.1">
    <property type="nucleotide sequence ID" value="NZ_BAAAPF010000080.1"/>
</dbReference>
<gene>
    <name evidence="2" type="ORF">GCM10009802_29220</name>
</gene>
<dbReference type="InterPro" id="IPR046129">
    <property type="entry name" value="DUF6126"/>
</dbReference>
<name>A0ABN2YA84_9ACTN</name>
<keyword evidence="3" id="KW-1185">Reference proteome</keyword>
<evidence type="ECO:0000313" key="3">
    <source>
        <dbReference type="Proteomes" id="UP001500443"/>
    </source>
</evidence>
<sequence length="40" mass="4548">MPKRTEERFPRGLVIRLLVYVFVGHLFAAFLLLLFKAGGA</sequence>
<keyword evidence="1" id="KW-1133">Transmembrane helix</keyword>
<evidence type="ECO:0000256" key="1">
    <source>
        <dbReference type="SAM" id="Phobius"/>
    </source>
</evidence>